<dbReference type="PROSITE" id="PS50234">
    <property type="entry name" value="VWFA"/>
    <property type="match status" value="1"/>
</dbReference>
<dbReference type="PANTHER" id="PTHR10223:SF0">
    <property type="entry name" value="26S PROTEASOME NON-ATPASE REGULATORY SUBUNIT 4"/>
    <property type="match status" value="1"/>
</dbReference>
<evidence type="ECO:0000313" key="6">
    <source>
        <dbReference type="Proteomes" id="UP000799640"/>
    </source>
</evidence>
<dbReference type="Gene3D" id="3.40.50.410">
    <property type="entry name" value="von Willebrand factor, type A domain"/>
    <property type="match status" value="1"/>
</dbReference>
<dbReference type="SUPFAM" id="SSF53300">
    <property type="entry name" value="vWA-like"/>
    <property type="match status" value="1"/>
</dbReference>
<dbReference type="FunFam" id="1.10.287.3990:FF:000001">
    <property type="entry name" value="26S proteasome regulatory subunit S5A"/>
    <property type="match status" value="1"/>
</dbReference>
<gene>
    <name evidence="5" type="ORF">EJ06DRAFT_498471</name>
</gene>
<dbReference type="AlphaFoldDB" id="A0A6G1HNC7"/>
<dbReference type="Gene3D" id="1.10.287.3990">
    <property type="match status" value="1"/>
</dbReference>
<dbReference type="InterPro" id="IPR027040">
    <property type="entry name" value="PSMD4"/>
</dbReference>
<dbReference type="GO" id="GO:0008540">
    <property type="term" value="C:proteasome regulatory particle, base subcomplex"/>
    <property type="evidence" value="ECO:0007669"/>
    <property type="project" value="TreeGrafter"/>
</dbReference>
<feature type="domain" description="VWFA" evidence="4">
    <location>
        <begin position="5"/>
        <end position="189"/>
    </location>
</feature>
<dbReference type="PROSITE" id="PS50330">
    <property type="entry name" value="UIM"/>
    <property type="match status" value="1"/>
</dbReference>
<proteinExistence type="inferred from homology"/>
<dbReference type="SMART" id="SM00327">
    <property type="entry name" value="VWA"/>
    <property type="match status" value="1"/>
</dbReference>
<dbReference type="GO" id="GO:0005829">
    <property type="term" value="C:cytosol"/>
    <property type="evidence" value="ECO:0007669"/>
    <property type="project" value="TreeGrafter"/>
</dbReference>
<evidence type="ECO:0000259" key="4">
    <source>
        <dbReference type="PROSITE" id="PS50234"/>
    </source>
</evidence>
<dbReference type="Pfam" id="PF13519">
    <property type="entry name" value="VWA_2"/>
    <property type="match status" value="1"/>
</dbReference>
<name>A0A6G1HNC7_9PEZI</name>
<feature type="compositionally biased region" description="Basic and acidic residues" evidence="3">
    <location>
        <begin position="237"/>
        <end position="260"/>
    </location>
</feature>
<dbReference type="InterPro" id="IPR036465">
    <property type="entry name" value="vWFA_dom_sf"/>
</dbReference>
<feature type="region of interest" description="Disordered" evidence="3">
    <location>
        <begin position="237"/>
        <end position="298"/>
    </location>
</feature>
<evidence type="ECO:0000256" key="3">
    <source>
        <dbReference type="SAM" id="MobiDB-lite"/>
    </source>
</evidence>
<keyword evidence="2" id="KW-0647">Proteasome</keyword>
<organism evidence="5 6">
    <name type="scientific">Trichodelitschia bisporula</name>
    <dbReference type="NCBI Taxonomy" id="703511"/>
    <lineage>
        <taxon>Eukaryota</taxon>
        <taxon>Fungi</taxon>
        <taxon>Dikarya</taxon>
        <taxon>Ascomycota</taxon>
        <taxon>Pezizomycotina</taxon>
        <taxon>Dothideomycetes</taxon>
        <taxon>Dothideomycetes incertae sedis</taxon>
        <taxon>Phaeotrichales</taxon>
        <taxon>Phaeotrichaceae</taxon>
        <taxon>Trichodelitschia</taxon>
    </lineage>
</organism>
<comment type="similarity">
    <text evidence="1">Belongs to the proteasome subunit S5A family.</text>
</comment>
<evidence type="ECO:0000256" key="1">
    <source>
        <dbReference type="ARBA" id="ARBA00005574"/>
    </source>
</evidence>
<accession>A0A6G1HNC7</accession>
<protein>
    <recommendedName>
        <fullName evidence="4">VWFA domain-containing protein</fullName>
    </recommendedName>
</protein>
<reference evidence="5" key="1">
    <citation type="journal article" date="2020" name="Stud. Mycol.">
        <title>101 Dothideomycetes genomes: a test case for predicting lifestyles and emergence of pathogens.</title>
        <authorList>
            <person name="Haridas S."/>
            <person name="Albert R."/>
            <person name="Binder M."/>
            <person name="Bloem J."/>
            <person name="Labutti K."/>
            <person name="Salamov A."/>
            <person name="Andreopoulos B."/>
            <person name="Baker S."/>
            <person name="Barry K."/>
            <person name="Bills G."/>
            <person name="Bluhm B."/>
            <person name="Cannon C."/>
            <person name="Castanera R."/>
            <person name="Culley D."/>
            <person name="Daum C."/>
            <person name="Ezra D."/>
            <person name="Gonzalez J."/>
            <person name="Henrissat B."/>
            <person name="Kuo A."/>
            <person name="Liang C."/>
            <person name="Lipzen A."/>
            <person name="Lutzoni F."/>
            <person name="Magnuson J."/>
            <person name="Mondo S."/>
            <person name="Nolan M."/>
            <person name="Ohm R."/>
            <person name="Pangilinan J."/>
            <person name="Park H.-J."/>
            <person name="Ramirez L."/>
            <person name="Alfaro M."/>
            <person name="Sun H."/>
            <person name="Tritt A."/>
            <person name="Yoshinaga Y."/>
            <person name="Zwiers L.-H."/>
            <person name="Turgeon B."/>
            <person name="Goodwin S."/>
            <person name="Spatafora J."/>
            <person name="Crous P."/>
            <person name="Grigoriev I."/>
        </authorList>
    </citation>
    <scope>NUCLEOTIDE SEQUENCE</scope>
    <source>
        <strain evidence="5">CBS 262.69</strain>
    </source>
</reference>
<evidence type="ECO:0000313" key="5">
    <source>
        <dbReference type="EMBL" id="KAF2397414.1"/>
    </source>
</evidence>
<dbReference type="GO" id="GO:0043161">
    <property type="term" value="P:proteasome-mediated ubiquitin-dependent protein catabolic process"/>
    <property type="evidence" value="ECO:0007669"/>
    <property type="project" value="TreeGrafter"/>
</dbReference>
<dbReference type="FunFam" id="3.40.50.410:FF:000005">
    <property type="entry name" value="26S proteasome non-ATPase regulatory subunit 4"/>
    <property type="match status" value="1"/>
</dbReference>
<sequence>MVLEATIIVIDNSESSRNGDYVSTRYEAQADTAKLIYHAKTGANPESSVGMMSMGGTSPEVLTTLTTDFGKILDGLHRTKIKGVSHFTAAINIAALALKHRQNKNSRQRIIIFSCSPIEDDEKAMVRSARRMKKYSVSVDIIAFGELDDGTLKKLRAFHDNVKSGDDSHLEIVPPGPNLLSDVIVTGPILAGEGGSGGAGATGDTGDIGASQFEFGVNPEVDPDLAMALRMSYEEEKARQERERKVKEEEEEANKEKLEGIPEDDEKQPLLDGGEPSGSGSGSKDRKDKDDEDKMDTA</sequence>
<dbReference type="OrthoDB" id="1731724at2759"/>
<dbReference type="Proteomes" id="UP000799640">
    <property type="component" value="Unassembled WGS sequence"/>
</dbReference>
<keyword evidence="6" id="KW-1185">Reference proteome</keyword>
<feature type="region of interest" description="Disordered" evidence="3">
    <location>
        <begin position="195"/>
        <end position="217"/>
    </location>
</feature>
<dbReference type="GO" id="GO:0036435">
    <property type="term" value="F:K48-linked polyubiquitin modification-dependent protein binding"/>
    <property type="evidence" value="ECO:0007669"/>
    <property type="project" value="UniProtKB-ARBA"/>
</dbReference>
<dbReference type="PANTHER" id="PTHR10223">
    <property type="entry name" value="26S PROTEASOME NON-ATPASE REGULATORY SUBUNIT 4"/>
    <property type="match status" value="1"/>
</dbReference>
<evidence type="ECO:0000256" key="2">
    <source>
        <dbReference type="ARBA" id="ARBA00022942"/>
    </source>
</evidence>
<dbReference type="GO" id="GO:0005634">
    <property type="term" value="C:nucleus"/>
    <property type="evidence" value="ECO:0007669"/>
    <property type="project" value="TreeGrafter"/>
</dbReference>
<dbReference type="EMBL" id="ML996703">
    <property type="protein sequence ID" value="KAF2397414.1"/>
    <property type="molecule type" value="Genomic_DNA"/>
</dbReference>
<dbReference type="InterPro" id="IPR002035">
    <property type="entry name" value="VWF_A"/>
</dbReference>
<dbReference type="InterPro" id="IPR003903">
    <property type="entry name" value="UIM_dom"/>
</dbReference>